<reference evidence="1" key="1">
    <citation type="submission" date="2014-11" db="EMBL/GenBank/DDBJ databases">
        <authorList>
            <person name="Amaro Gonzalez C."/>
        </authorList>
    </citation>
    <scope>NUCLEOTIDE SEQUENCE</scope>
</reference>
<reference evidence="1" key="2">
    <citation type="journal article" date="2015" name="Fish Shellfish Immunol.">
        <title>Early steps in the European eel (Anguilla anguilla)-Vibrio vulnificus interaction in the gills: Role of the RtxA13 toxin.</title>
        <authorList>
            <person name="Callol A."/>
            <person name="Pajuelo D."/>
            <person name="Ebbesson L."/>
            <person name="Teles M."/>
            <person name="MacKenzie S."/>
            <person name="Amaro C."/>
        </authorList>
    </citation>
    <scope>NUCLEOTIDE SEQUENCE</scope>
</reference>
<evidence type="ECO:0000313" key="1">
    <source>
        <dbReference type="EMBL" id="JAH35946.1"/>
    </source>
</evidence>
<dbReference type="AlphaFoldDB" id="A0A0E9S3U5"/>
<sequence length="39" mass="4345">MYSTRSSTSVFREADLIKNAFECLNSFGISKPECVSVNL</sequence>
<accession>A0A0E9S3U5</accession>
<name>A0A0E9S3U5_ANGAN</name>
<protein>
    <submittedName>
        <fullName evidence="1">Uncharacterized protein</fullName>
    </submittedName>
</protein>
<dbReference type="EMBL" id="GBXM01072631">
    <property type="protein sequence ID" value="JAH35946.1"/>
    <property type="molecule type" value="Transcribed_RNA"/>
</dbReference>
<proteinExistence type="predicted"/>
<organism evidence="1">
    <name type="scientific">Anguilla anguilla</name>
    <name type="common">European freshwater eel</name>
    <name type="synonym">Muraena anguilla</name>
    <dbReference type="NCBI Taxonomy" id="7936"/>
    <lineage>
        <taxon>Eukaryota</taxon>
        <taxon>Metazoa</taxon>
        <taxon>Chordata</taxon>
        <taxon>Craniata</taxon>
        <taxon>Vertebrata</taxon>
        <taxon>Euteleostomi</taxon>
        <taxon>Actinopterygii</taxon>
        <taxon>Neopterygii</taxon>
        <taxon>Teleostei</taxon>
        <taxon>Anguilliformes</taxon>
        <taxon>Anguillidae</taxon>
        <taxon>Anguilla</taxon>
    </lineage>
</organism>